<sequence length="133" mass="14632">MRQHIIIPLTALLLSACGSPPPPPPVPWDTPGRVVNATLPQWQENNTIIPSSSPAGYWSVVIRAFSPQNTDRTPGEYYAVAHATRIVVEAPVAADWFRAKGWLRQHGAQGVIGWQPALNCLACNETRIYLSHE</sequence>
<protein>
    <recommendedName>
        <fullName evidence="3">Cag pathogenicity island protein Cag12</fullName>
    </recommendedName>
</protein>
<evidence type="ECO:0000313" key="1">
    <source>
        <dbReference type="EMBL" id="KFC07119.1"/>
    </source>
</evidence>
<dbReference type="eggNOG" id="ENOG5032TTW">
    <property type="taxonomic scope" value="Bacteria"/>
</dbReference>
<dbReference type="Proteomes" id="UP000028630">
    <property type="component" value="Unassembled WGS sequence"/>
</dbReference>
<dbReference type="PROSITE" id="PS51257">
    <property type="entry name" value="PROKAR_LIPOPROTEIN"/>
    <property type="match status" value="1"/>
</dbReference>
<dbReference type="OrthoDB" id="6429879at2"/>
<dbReference type="RefSeq" id="WP_038156418.1">
    <property type="nucleotide sequence ID" value="NZ_JMTB01000069.1"/>
</dbReference>
<accession>A0A085AA74</accession>
<proteinExistence type="predicted"/>
<gene>
    <name evidence="1" type="ORF">GTGU_02105</name>
</gene>
<name>A0A085AA74_9ENTR</name>
<dbReference type="AlphaFoldDB" id="A0A085AA74"/>
<keyword evidence="2" id="KW-1185">Reference proteome</keyword>
<comment type="caution">
    <text evidence="1">The sequence shown here is derived from an EMBL/GenBank/DDBJ whole genome shotgun (WGS) entry which is preliminary data.</text>
</comment>
<evidence type="ECO:0008006" key="3">
    <source>
        <dbReference type="Google" id="ProtNLM"/>
    </source>
</evidence>
<evidence type="ECO:0000313" key="2">
    <source>
        <dbReference type="Proteomes" id="UP000028630"/>
    </source>
</evidence>
<reference evidence="2" key="1">
    <citation type="submission" date="2014-05" db="EMBL/GenBank/DDBJ databases">
        <title>ATOL: Assembling a taxonomically balanced genome-scale reconstruction of the evolutionary history of the Enterobacteriaceae.</title>
        <authorList>
            <person name="Plunkett G. III"/>
            <person name="Neeno-Eckwall E.C."/>
            <person name="Glasner J.D."/>
            <person name="Perna N.T."/>
        </authorList>
    </citation>
    <scope>NUCLEOTIDE SEQUENCE [LARGE SCALE GENOMIC DNA]</scope>
    <source>
        <strain evidence="2">ATCC 49490</strain>
    </source>
</reference>
<dbReference type="Pfam" id="PF13117">
    <property type="entry name" value="Cag12"/>
    <property type="match status" value="1"/>
</dbReference>
<organism evidence="1 2">
    <name type="scientific">Trabulsiella guamensis ATCC 49490</name>
    <dbReference type="NCBI Taxonomy" id="1005994"/>
    <lineage>
        <taxon>Bacteria</taxon>
        <taxon>Pseudomonadati</taxon>
        <taxon>Pseudomonadota</taxon>
        <taxon>Gammaproteobacteria</taxon>
        <taxon>Enterobacterales</taxon>
        <taxon>Enterobacteriaceae</taxon>
        <taxon>Trabulsiella</taxon>
    </lineage>
</organism>
<dbReference type="InterPro" id="IPR025264">
    <property type="entry name" value="Cag12"/>
</dbReference>
<dbReference type="EMBL" id="JMTB01000069">
    <property type="protein sequence ID" value="KFC07119.1"/>
    <property type="molecule type" value="Genomic_DNA"/>
</dbReference>